<dbReference type="RefSeq" id="WP_185123346.1">
    <property type="nucleotide sequence ID" value="NZ_JACJVQ010000028.1"/>
</dbReference>
<protein>
    <submittedName>
        <fullName evidence="3">Glycosyltransferase family 4 protein</fullName>
    </submittedName>
</protein>
<evidence type="ECO:0000259" key="1">
    <source>
        <dbReference type="Pfam" id="PF00534"/>
    </source>
</evidence>
<comment type="caution">
    <text evidence="3">The sequence shown here is derived from an EMBL/GenBank/DDBJ whole genome shotgun (WGS) entry which is preliminary data.</text>
</comment>
<dbReference type="AlphaFoldDB" id="A0A841T148"/>
<dbReference type="InterPro" id="IPR050194">
    <property type="entry name" value="Glycosyltransferase_grp1"/>
</dbReference>
<dbReference type="InterPro" id="IPR001296">
    <property type="entry name" value="Glyco_trans_1"/>
</dbReference>
<proteinExistence type="predicted"/>
<keyword evidence="3" id="KW-0808">Transferase</keyword>
<dbReference type="PANTHER" id="PTHR45947">
    <property type="entry name" value="SULFOQUINOVOSYL TRANSFERASE SQD2"/>
    <property type="match status" value="1"/>
</dbReference>
<evidence type="ECO:0000313" key="4">
    <source>
        <dbReference type="Proteomes" id="UP000535838"/>
    </source>
</evidence>
<evidence type="ECO:0000259" key="2">
    <source>
        <dbReference type="Pfam" id="PF13439"/>
    </source>
</evidence>
<dbReference type="GO" id="GO:0016757">
    <property type="term" value="F:glycosyltransferase activity"/>
    <property type="evidence" value="ECO:0007669"/>
    <property type="project" value="InterPro"/>
</dbReference>
<dbReference type="SUPFAM" id="SSF53756">
    <property type="entry name" value="UDP-Glycosyltransferase/glycogen phosphorylase"/>
    <property type="match status" value="1"/>
</dbReference>
<organism evidence="3 4">
    <name type="scientific">Cohnella thailandensis</name>
    <dbReference type="NCBI Taxonomy" id="557557"/>
    <lineage>
        <taxon>Bacteria</taxon>
        <taxon>Bacillati</taxon>
        <taxon>Bacillota</taxon>
        <taxon>Bacilli</taxon>
        <taxon>Bacillales</taxon>
        <taxon>Paenibacillaceae</taxon>
        <taxon>Cohnella</taxon>
    </lineage>
</organism>
<dbReference type="CDD" id="cd03804">
    <property type="entry name" value="GT4_WbaZ-like"/>
    <property type="match status" value="1"/>
</dbReference>
<reference evidence="3 4" key="1">
    <citation type="submission" date="2020-08" db="EMBL/GenBank/DDBJ databases">
        <title>Cohnella phylogeny.</title>
        <authorList>
            <person name="Dunlap C."/>
        </authorList>
    </citation>
    <scope>NUCLEOTIDE SEQUENCE [LARGE SCALE GENOMIC DNA]</scope>
    <source>
        <strain evidence="3 4">DSM 25241</strain>
    </source>
</reference>
<dbReference type="Pfam" id="PF00534">
    <property type="entry name" value="Glycos_transf_1"/>
    <property type="match status" value="1"/>
</dbReference>
<feature type="domain" description="Glycosyltransferase subfamily 4-like N-terminal" evidence="2">
    <location>
        <begin position="42"/>
        <end position="191"/>
    </location>
</feature>
<dbReference type="Pfam" id="PF13439">
    <property type="entry name" value="Glyco_transf_4"/>
    <property type="match status" value="1"/>
</dbReference>
<dbReference type="EMBL" id="JACJVQ010000028">
    <property type="protein sequence ID" value="MBB6638143.1"/>
    <property type="molecule type" value="Genomic_DNA"/>
</dbReference>
<accession>A0A841T148</accession>
<gene>
    <name evidence="3" type="ORF">H7B67_28770</name>
</gene>
<dbReference type="Gene3D" id="3.40.50.2000">
    <property type="entry name" value="Glycogen Phosphorylase B"/>
    <property type="match status" value="2"/>
</dbReference>
<dbReference type="PANTHER" id="PTHR45947:SF3">
    <property type="entry name" value="SULFOQUINOVOSYL TRANSFERASE SQD2"/>
    <property type="match status" value="1"/>
</dbReference>
<keyword evidence="4" id="KW-1185">Reference proteome</keyword>
<name>A0A841T148_9BACL</name>
<dbReference type="Proteomes" id="UP000535838">
    <property type="component" value="Unassembled WGS sequence"/>
</dbReference>
<evidence type="ECO:0000313" key="3">
    <source>
        <dbReference type="EMBL" id="MBB6638143.1"/>
    </source>
</evidence>
<dbReference type="InterPro" id="IPR028098">
    <property type="entry name" value="Glyco_trans_4-like_N"/>
</dbReference>
<feature type="domain" description="Glycosyl transferase family 1" evidence="1">
    <location>
        <begin position="196"/>
        <end position="349"/>
    </location>
</feature>
<sequence>MRIAIIHDWLVVNAGAEKVLEQLVNLYPNADLFSTVDFLKDSERGFIQNKRAKTTFIQKLPFARKKYRSYLPFMPLAIEQLDLRGYDLVISSSHAVAKGVLTSPGQVHISYVHTPIRYAWDMQQQYLEQTNLIKGFKSSIARIILHYIRMWDLRTVNSVDAFIANSQFVSNRIRKYYGRHSDVIYPPVDVSAFEMKAQKEDFYLIVSRLVPYKKMDLIVRAFATMPDKKLIIIGDGPERDKVKAHLGPNTKYLGRQSFEVLKDHMQRARAIIFAAEEDFGIVPVEAQACGTPVIAYGKGGVLETVIGEESENPTGLFFNEQTVESIREAVERFEARMHLFKPENCRSNATRFTAEQFRSQFSEFVITVLNKTQR</sequence>